<organism evidence="1 2">
    <name type="scientific">Rubus argutus</name>
    <name type="common">Southern blackberry</name>
    <dbReference type="NCBI Taxonomy" id="59490"/>
    <lineage>
        <taxon>Eukaryota</taxon>
        <taxon>Viridiplantae</taxon>
        <taxon>Streptophyta</taxon>
        <taxon>Embryophyta</taxon>
        <taxon>Tracheophyta</taxon>
        <taxon>Spermatophyta</taxon>
        <taxon>Magnoliopsida</taxon>
        <taxon>eudicotyledons</taxon>
        <taxon>Gunneridae</taxon>
        <taxon>Pentapetalae</taxon>
        <taxon>rosids</taxon>
        <taxon>fabids</taxon>
        <taxon>Rosales</taxon>
        <taxon>Rosaceae</taxon>
        <taxon>Rosoideae</taxon>
        <taxon>Rosoideae incertae sedis</taxon>
        <taxon>Rubus</taxon>
    </lineage>
</organism>
<evidence type="ECO:0000313" key="2">
    <source>
        <dbReference type="Proteomes" id="UP001457282"/>
    </source>
</evidence>
<accession>A0AAW1WX62</accession>
<sequence length="66" mass="7196">MFCSLTCNSPPITPVILWSDGLVEVRRGTVELKVPERGVARGKSGCGDGASDWALPKKIEERRNLV</sequence>
<dbReference type="Proteomes" id="UP001457282">
    <property type="component" value="Unassembled WGS sequence"/>
</dbReference>
<dbReference type="EMBL" id="JBEDUW010000005">
    <property type="protein sequence ID" value="KAK9928699.1"/>
    <property type="molecule type" value="Genomic_DNA"/>
</dbReference>
<reference evidence="1 2" key="1">
    <citation type="journal article" date="2023" name="G3 (Bethesda)">
        <title>A chromosome-length genome assembly and annotation of blackberry (Rubus argutus, cv. 'Hillquist').</title>
        <authorList>
            <person name="Bruna T."/>
            <person name="Aryal R."/>
            <person name="Dudchenko O."/>
            <person name="Sargent D.J."/>
            <person name="Mead D."/>
            <person name="Buti M."/>
            <person name="Cavallini A."/>
            <person name="Hytonen T."/>
            <person name="Andres J."/>
            <person name="Pham M."/>
            <person name="Weisz D."/>
            <person name="Mascagni F."/>
            <person name="Usai G."/>
            <person name="Natali L."/>
            <person name="Bassil N."/>
            <person name="Fernandez G.E."/>
            <person name="Lomsadze A."/>
            <person name="Armour M."/>
            <person name="Olukolu B."/>
            <person name="Poorten T."/>
            <person name="Britton C."/>
            <person name="Davik J."/>
            <person name="Ashrafi H."/>
            <person name="Aiden E.L."/>
            <person name="Borodovsky M."/>
            <person name="Worthington M."/>
        </authorList>
    </citation>
    <scope>NUCLEOTIDE SEQUENCE [LARGE SCALE GENOMIC DNA]</scope>
    <source>
        <strain evidence="1">PI 553951</strain>
    </source>
</reference>
<gene>
    <name evidence="1" type="ORF">M0R45_025822</name>
</gene>
<dbReference type="AlphaFoldDB" id="A0AAW1WX62"/>
<name>A0AAW1WX62_RUBAR</name>
<keyword evidence="2" id="KW-1185">Reference proteome</keyword>
<evidence type="ECO:0000313" key="1">
    <source>
        <dbReference type="EMBL" id="KAK9928699.1"/>
    </source>
</evidence>
<proteinExistence type="predicted"/>
<comment type="caution">
    <text evidence="1">The sequence shown here is derived from an EMBL/GenBank/DDBJ whole genome shotgun (WGS) entry which is preliminary data.</text>
</comment>
<protein>
    <submittedName>
        <fullName evidence="1">Uncharacterized protein</fullName>
    </submittedName>
</protein>